<keyword evidence="3" id="KW-1185">Reference proteome</keyword>
<organism evidence="2 3">
    <name type="scientific">Rugosimonospora acidiphila</name>
    <dbReference type="NCBI Taxonomy" id="556531"/>
    <lineage>
        <taxon>Bacteria</taxon>
        <taxon>Bacillati</taxon>
        <taxon>Actinomycetota</taxon>
        <taxon>Actinomycetes</taxon>
        <taxon>Micromonosporales</taxon>
        <taxon>Micromonosporaceae</taxon>
        <taxon>Rugosimonospora</taxon>
    </lineage>
</organism>
<dbReference type="Proteomes" id="UP001501570">
    <property type="component" value="Unassembled WGS sequence"/>
</dbReference>
<comment type="caution">
    <text evidence="2">The sequence shown here is derived from an EMBL/GenBank/DDBJ whole genome shotgun (WGS) entry which is preliminary data.</text>
</comment>
<evidence type="ECO:0000313" key="2">
    <source>
        <dbReference type="EMBL" id="GAA5183579.1"/>
    </source>
</evidence>
<protein>
    <submittedName>
        <fullName evidence="2">Uncharacterized protein</fullName>
    </submittedName>
</protein>
<evidence type="ECO:0000313" key="3">
    <source>
        <dbReference type="Proteomes" id="UP001501570"/>
    </source>
</evidence>
<name>A0ABP9RQP0_9ACTN</name>
<proteinExistence type="predicted"/>
<feature type="region of interest" description="Disordered" evidence="1">
    <location>
        <begin position="45"/>
        <end position="103"/>
    </location>
</feature>
<reference evidence="3" key="1">
    <citation type="journal article" date="2019" name="Int. J. Syst. Evol. Microbiol.">
        <title>The Global Catalogue of Microorganisms (GCM) 10K type strain sequencing project: providing services to taxonomists for standard genome sequencing and annotation.</title>
        <authorList>
            <consortium name="The Broad Institute Genomics Platform"/>
            <consortium name="The Broad Institute Genome Sequencing Center for Infectious Disease"/>
            <person name="Wu L."/>
            <person name="Ma J."/>
        </authorList>
    </citation>
    <scope>NUCLEOTIDE SEQUENCE [LARGE SCALE GENOMIC DNA]</scope>
    <source>
        <strain evidence="3">JCM 18304</strain>
    </source>
</reference>
<dbReference type="EMBL" id="BAABJQ010000005">
    <property type="protein sequence ID" value="GAA5183579.1"/>
    <property type="molecule type" value="Genomic_DNA"/>
</dbReference>
<accession>A0ABP9RQP0</accession>
<sequence length="103" mass="10721">MNTIDHRYERPAVSITVCAPAHEWFVGRLDVPGAVVDRPSLAKLQDQLSQQKSVQQAGVRSQAQGSYALPTNGSSTAKPTGMAKSPATVGAGASGVPPRGRPV</sequence>
<gene>
    <name evidence="2" type="ORF">GCM10023322_23190</name>
</gene>
<feature type="compositionally biased region" description="Low complexity" evidence="1">
    <location>
        <begin position="45"/>
        <end position="57"/>
    </location>
</feature>
<evidence type="ECO:0000256" key="1">
    <source>
        <dbReference type="SAM" id="MobiDB-lite"/>
    </source>
</evidence>
<feature type="compositionally biased region" description="Polar residues" evidence="1">
    <location>
        <begin position="58"/>
        <end position="78"/>
    </location>
</feature>